<dbReference type="AlphaFoldDB" id="A0A9X2WHU0"/>
<evidence type="ECO:0000256" key="4">
    <source>
        <dbReference type="SAM" id="SignalP"/>
    </source>
</evidence>
<sequence length="393" mass="43586">MFKSCLRLSSLLLATSLALPAAALEVKVLSAVVKDETIADAKITWQRNGESSVRASSAATGVATAASTLADDADTTMIIDKAGYSTLVVKCPCDGFTYALSPVMQNLDGLRVVLTWGSKPFDLDSHLTYLGNHVYYVKKQGRDANLDVDDTNSFGPETITIEQKHDGERYVYAVHDYSNRDSKTSKALGNSNARVQVYVGQTLIRTYNVKPDQTASSWVVFGIDENGAFHDVDQYLSLNRDGLAAHLYSLIKADSFESHSLITDAIKKEAKRINTRGEKLYGEKKLEDAMYAFQDAVNLYPSFGQAYSNLGLTYQKLNRTAEALWANRKAIELASGKNKDRVQASSYYNIARIYEASGRWQDALDNFRKAKSLREHSAYDSGISRMQEKLNQQ</sequence>
<feature type="chain" id="PRO_5040890553" evidence="4">
    <location>
        <begin position="24"/>
        <end position="393"/>
    </location>
</feature>
<feature type="signal peptide" evidence="4">
    <location>
        <begin position="1"/>
        <end position="23"/>
    </location>
</feature>
<feature type="repeat" description="TPR" evidence="3">
    <location>
        <begin position="344"/>
        <end position="377"/>
    </location>
</feature>
<evidence type="ECO:0000256" key="3">
    <source>
        <dbReference type="PROSITE-ProRule" id="PRU00339"/>
    </source>
</evidence>
<keyword evidence="2 3" id="KW-0802">TPR repeat</keyword>
<reference evidence="5" key="2">
    <citation type="submission" date="2022-08" db="EMBL/GenBank/DDBJ databases">
        <authorList>
            <person name="Dong C."/>
        </authorList>
    </citation>
    <scope>NUCLEOTIDE SEQUENCE</scope>
    <source>
        <strain evidence="5">59MF3M-4</strain>
    </source>
</reference>
<evidence type="ECO:0000256" key="2">
    <source>
        <dbReference type="ARBA" id="ARBA00022803"/>
    </source>
</evidence>
<keyword evidence="6" id="KW-1185">Reference proteome</keyword>
<dbReference type="Pfam" id="PF13424">
    <property type="entry name" value="TPR_12"/>
    <property type="match status" value="1"/>
</dbReference>
<dbReference type="RefSeq" id="WP_260977163.1">
    <property type="nucleotide sequence ID" value="NZ_JAOANI010000028.1"/>
</dbReference>
<keyword evidence="1" id="KW-0677">Repeat</keyword>
<dbReference type="PANTHER" id="PTHR44858">
    <property type="entry name" value="TETRATRICOPEPTIDE REPEAT PROTEIN 6"/>
    <property type="match status" value="1"/>
</dbReference>
<organism evidence="5 6">
    <name type="scientific">Thalassolituus pacificus</name>
    <dbReference type="NCBI Taxonomy" id="2975440"/>
    <lineage>
        <taxon>Bacteria</taxon>
        <taxon>Pseudomonadati</taxon>
        <taxon>Pseudomonadota</taxon>
        <taxon>Gammaproteobacteria</taxon>
        <taxon>Oceanospirillales</taxon>
        <taxon>Oceanospirillaceae</taxon>
        <taxon>Thalassolituus</taxon>
    </lineage>
</organism>
<dbReference type="InterPro" id="IPR050498">
    <property type="entry name" value="Ycf3"/>
</dbReference>
<dbReference type="SMART" id="SM00028">
    <property type="entry name" value="TPR"/>
    <property type="match status" value="3"/>
</dbReference>
<accession>A0A9X2WHU0</accession>
<dbReference type="PANTHER" id="PTHR44858:SF1">
    <property type="entry name" value="UDP-N-ACETYLGLUCOSAMINE--PEPTIDE N-ACETYLGLUCOSAMINYLTRANSFERASE SPINDLY-RELATED"/>
    <property type="match status" value="1"/>
</dbReference>
<dbReference type="Gene3D" id="1.25.40.10">
    <property type="entry name" value="Tetratricopeptide repeat domain"/>
    <property type="match status" value="1"/>
</dbReference>
<dbReference type="Proteomes" id="UP001147830">
    <property type="component" value="Unassembled WGS sequence"/>
</dbReference>
<evidence type="ECO:0000313" key="6">
    <source>
        <dbReference type="Proteomes" id="UP001147830"/>
    </source>
</evidence>
<evidence type="ECO:0000313" key="5">
    <source>
        <dbReference type="EMBL" id="MCT7360325.1"/>
    </source>
</evidence>
<name>A0A9X2WHU0_9GAMM</name>
<dbReference type="PROSITE" id="PS50005">
    <property type="entry name" value="TPR"/>
    <property type="match status" value="2"/>
</dbReference>
<feature type="repeat" description="TPR" evidence="3">
    <location>
        <begin position="304"/>
        <end position="337"/>
    </location>
</feature>
<protein>
    <submittedName>
        <fullName evidence="5">Tetratricopeptide repeat protein</fullName>
    </submittedName>
</protein>
<dbReference type="EMBL" id="JAOANI010000028">
    <property type="protein sequence ID" value="MCT7360325.1"/>
    <property type="molecule type" value="Genomic_DNA"/>
</dbReference>
<dbReference type="SUPFAM" id="SSF48452">
    <property type="entry name" value="TPR-like"/>
    <property type="match status" value="1"/>
</dbReference>
<evidence type="ECO:0000256" key="1">
    <source>
        <dbReference type="ARBA" id="ARBA00022737"/>
    </source>
</evidence>
<proteinExistence type="predicted"/>
<comment type="caution">
    <text evidence="5">The sequence shown here is derived from an EMBL/GenBank/DDBJ whole genome shotgun (WGS) entry which is preliminary data.</text>
</comment>
<reference evidence="5" key="1">
    <citation type="journal article" date="2022" name="Front. Microbiol.">
        <title>Genome-based taxonomic rearrangement of Oceanobacter-related bacteria including the description of Thalassolituus hydrocarbonoclasticus sp. nov. and Thalassolituus pacificus sp. nov. and emended description of the genus Thalassolituus.</title>
        <authorList>
            <person name="Dong C."/>
            <person name="Wei L."/>
            <person name="Wang J."/>
            <person name="Lai Q."/>
            <person name="Huang Z."/>
            <person name="Shao Z."/>
        </authorList>
    </citation>
    <scope>NUCLEOTIDE SEQUENCE</scope>
    <source>
        <strain evidence="5">59MF3M-4</strain>
    </source>
</reference>
<dbReference type="InterPro" id="IPR011990">
    <property type="entry name" value="TPR-like_helical_dom_sf"/>
</dbReference>
<dbReference type="InterPro" id="IPR019734">
    <property type="entry name" value="TPR_rpt"/>
</dbReference>
<keyword evidence="4" id="KW-0732">Signal</keyword>
<gene>
    <name evidence="5" type="ORF">NYR02_14985</name>
</gene>